<protein>
    <submittedName>
        <fullName evidence="1">Uncharacterized protein</fullName>
    </submittedName>
</protein>
<reference evidence="1 2" key="1">
    <citation type="journal article" date="2020" name="Phytopathology">
        <title>Genome Sequence Resources of Colletotrichum truncatum, C. plurivorum, C. musicola, and C. sojae: Four Species Pathogenic to Soybean (Glycine max).</title>
        <authorList>
            <person name="Rogerio F."/>
            <person name="Boufleur T.R."/>
            <person name="Ciampi-Guillardi M."/>
            <person name="Sukno S.A."/>
            <person name="Thon M.R."/>
            <person name="Massola Junior N.S."/>
            <person name="Baroncelli R."/>
        </authorList>
    </citation>
    <scope>NUCLEOTIDE SEQUENCE [LARGE SCALE GENOMIC DNA]</scope>
    <source>
        <strain evidence="1 2">LFN0009</strain>
    </source>
</reference>
<accession>A0A8H6MQC7</accession>
<dbReference type="EMBL" id="WIGN01000187">
    <property type="protein sequence ID" value="KAF6805247.1"/>
    <property type="molecule type" value="Genomic_DNA"/>
</dbReference>
<dbReference type="Proteomes" id="UP000652219">
    <property type="component" value="Unassembled WGS sequence"/>
</dbReference>
<evidence type="ECO:0000313" key="2">
    <source>
        <dbReference type="Proteomes" id="UP000652219"/>
    </source>
</evidence>
<organism evidence="1 2">
    <name type="scientific">Colletotrichum sojae</name>
    <dbReference type="NCBI Taxonomy" id="2175907"/>
    <lineage>
        <taxon>Eukaryota</taxon>
        <taxon>Fungi</taxon>
        <taxon>Dikarya</taxon>
        <taxon>Ascomycota</taxon>
        <taxon>Pezizomycotina</taxon>
        <taxon>Sordariomycetes</taxon>
        <taxon>Hypocreomycetidae</taxon>
        <taxon>Glomerellales</taxon>
        <taxon>Glomerellaceae</taxon>
        <taxon>Colletotrichum</taxon>
        <taxon>Colletotrichum orchidearum species complex</taxon>
    </lineage>
</organism>
<gene>
    <name evidence="1" type="ORF">CSOJ01_09623</name>
</gene>
<proteinExistence type="predicted"/>
<name>A0A8H6MQC7_9PEZI</name>
<sequence>MPPGAKWSVRAGKTRRYFTTRMSLSLSRQLQDPGIHRVVSNVEKEAFSTISPHGQVGDRGGDKWTAYMVAYITGESWAAGIGGRFDGGRSRNIDVELMVAETAEASFGVCVREV</sequence>
<keyword evidence="2" id="KW-1185">Reference proteome</keyword>
<comment type="caution">
    <text evidence="1">The sequence shown here is derived from an EMBL/GenBank/DDBJ whole genome shotgun (WGS) entry which is preliminary data.</text>
</comment>
<evidence type="ECO:0000313" key="1">
    <source>
        <dbReference type="EMBL" id="KAF6805247.1"/>
    </source>
</evidence>
<dbReference type="AlphaFoldDB" id="A0A8H6MQC7"/>